<organism evidence="7 8">
    <name type="scientific">Raineyella antarctica</name>
    <dbReference type="NCBI Taxonomy" id="1577474"/>
    <lineage>
        <taxon>Bacteria</taxon>
        <taxon>Bacillati</taxon>
        <taxon>Actinomycetota</taxon>
        <taxon>Actinomycetes</taxon>
        <taxon>Propionibacteriales</taxon>
        <taxon>Propionibacteriaceae</taxon>
        <taxon>Raineyella</taxon>
    </lineage>
</organism>
<feature type="region of interest" description="Disordered" evidence="4">
    <location>
        <begin position="82"/>
        <end position="101"/>
    </location>
</feature>
<dbReference type="GO" id="GO:0015833">
    <property type="term" value="P:peptide transport"/>
    <property type="evidence" value="ECO:0007669"/>
    <property type="project" value="TreeGrafter"/>
</dbReference>
<feature type="domain" description="Solute-binding protein family 5" evidence="6">
    <location>
        <begin position="110"/>
        <end position="489"/>
    </location>
</feature>
<name>A0A1G6GDY1_9ACTN</name>
<dbReference type="GO" id="GO:1904680">
    <property type="term" value="F:peptide transmembrane transporter activity"/>
    <property type="evidence" value="ECO:0007669"/>
    <property type="project" value="TreeGrafter"/>
</dbReference>
<evidence type="ECO:0000256" key="3">
    <source>
        <dbReference type="ARBA" id="ARBA00022729"/>
    </source>
</evidence>
<dbReference type="PIRSF" id="PIRSF002741">
    <property type="entry name" value="MppA"/>
    <property type="match status" value="1"/>
</dbReference>
<dbReference type="PANTHER" id="PTHR30290:SF9">
    <property type="entry name" value="OLIGOPEPTIDE-BINDING PROTEIN APPA"/>
    <property type="match status" value="1"/>
</dbReference>
<evidence type="ECO:0000256" key="1">
    <source>
        <dbReference type="ARBA" id="ARBA00005695"/>
    </source>
</evidence>
<evidence type="ECO:0000313" key="8">
    <source>
        <dbReference type="Proteomes" id="UP000199086"/>
    </source>
</evidence>
<reference evidence="7 8" key="1">
    <citation type="submission" date="2016-06" db="EMBL/GenBank/DDBJ databases">
        <authorList>
            <person name="Olsen C.W."/>
            <person name="Carey S."/>
            <person name="Hinshaw L."/>
            <person name="Karasin A.I."/>
        </authorList>
    </citation>
    <scope>NUCLEOTIDE SEQUENCE [LARGE SCALE GENOMIC DNA]</scope>
    <source>
        <strain evidence="7 8">LZ-22</strain>
    </source>
</reference>
<feature type="signal peptide" evidence="5">
    <location>
        <begin position="1"/>
        <end position="15"/>
    </location>
</feature>
<evidence type="ECO:0000313" key="7">
    <source>
        <dbReference type="EMBL" id="SDB80208.1"/>
    </source>
</evidence>
<dbReference type="RefSeq" id="WP_092605931.1">
    <property type="nucleotide sequence ID" value="NZ_FMYF01000001.1"/>
</dbReference>
<gene>
    <name evidence="7" type="ORF">GA0111570_101484</name>
</gene>
<dbReference type="SUPFAM" id="SSF53850">
    <property type="entry name" value="Periplasmic binding protein-like II"/>
    <property type="match status" value="1"/>
</dbReference>
<dbReference type="GO" id="GO:0042597">
    <property type="term" value="C:periplasmic space"/>
    <property type="evidence" value="ECO:0007669"/>
    <property type="project" value="UniProtKB-ARBA"/>
</dbReference>
<evidence type="ECO:0000259" key="6">
    <source>
        <dbReference type="Pfam" id="PF00496"/>
    </source>
</evidence>
<dbReference type="InterPro" id="IPR039424">
    <property type="entry name" value="SBP_5"/>
</dbReference>
<dbReference type="PROSITE" id="PS51257">
    <property type="entry name" value="PROKAR_LIPOPROTEIN"/>
    <property type="match status" value="1"/>
</dbReference>
<dbReference type="Proteomes" id="UP000199086">
    <property type="component" value="Unassembled WGS sequence"/>
</dbReference>
<evidence type="ECO:0000256" key="5">
    <source>
        <dbReference type="SAM" id="SignalP"/>
    </source>
</evidence>
<keyword evidence="8" id="KW-1185">Reference proteome</keyword>
<dbReference type="Gene3D" id="3.90.76.10">
    <property type="entry name" value="Dipeptide-binding Protein, Domain 1"/>
    <property type="match status" value="1"/>
</dbReference>
<dbReference type="Pfam" id="PF00496">
    <property type="entry name" value="SBP_bac_5"/>
    <property type="match status" value="1"/>
</dbReference>
<evidence type="ECO:0000256" key="2">
    <source>
        <dbReference type="ARBA" id="ARBA00022448"/>
    </source>
</evidence>
<comment type="similarity">
    <text evidence="1">Belongs to the bacterial solute-binding protein 5 family.</text>
</comment>
<sequence>MRARRLLAVPGLVLAAVLVAGCSTSGGSGNEPSPSAADTGQGAFVVAAAVDPIALDPAVVTDPDSLRITRQIFETLVTLPDKPAAASPAPSPTATARSASAATQADVTTVAPGLATEWAASRQGRTYTLTLREGVTFQDGTPFGPAAVCANFDRWYTLSGRAAAPDVSAVYQEVFGGFIDQASRYQGCTELGPHQVRIDLATPMPGLLTELTRPQFGIQSPTAMADNGAYATGGDPRTTSYATAHPTGTGPFRFGAWEPGVQVVLLRNPDYWGQKAAVERVLVKTVNDPKARGEQLVKGKIDAYDQVTALETASLTADPKAGVRIERRAAGDLTYLGLDKDSTALADPRIRKAVALAIDPAAIVARTMPKGSTVANSLLPDDQGTRTYPYDPNQARRLLAEAGATNLKLRIGYPSGVQQGYLPAPEDLYVVVAEQLKAVGITAEPVAMSWPAFLQMLGGEGTRPDLHLMGVAMQTPEPSSLVSQLLAGGPQEFGLPSTSSELAGLLSQPAGAGRDAAVAAAQKQLLEDPVLVPLAHPVSVVALGPRVRDERIGPYGADRWTSIRVTG</sequence>
<dbReference type="InterPro" id="IPR000914">
    <property type="entry name" value="SBP_5_dom"/>
</dbReference>
<protein>
    <submittedName>
        <fullName evidence="7">Peptide/nickel transport system substrate-binding protein</fullName>
    </submittedName>
</protein>
<dbReference type="OrthoDB" id="9796817at2"/>
<feature type="compositionally biased region" description="Low complexity" evidence="4">
    <location>
        <begin position="83"/>
        <end position="101"/>
    </location>
</feature>
<keyword evidence="2" id="KW-0813">Transport</keyword>
<dbReference type="InterPro" id="IPR030678">
    <property type="entry name" value="Peptide/Ni-bd"/>
</dbReference>
<dbReference type="STRING" id="1577474.GA0111570_101484"/>
<dbReference type="PANTHER" id="PTHR30290">
    <property type="entry name" value="PERIPLASMIC BINDING COMPONENT OF ABC TRANSPORTER"/>
    <property type="match status" value="1"/>
</dbReference>
<dbReference type="GO" id="GO:0043190">
    <property type="term" value="C:ATP-binding cassette (ABC) transporter complex"/>
    <property type="evidence" value="ECO:0007669"/>
    <property type="project" value="InterPro"/>
</dbReference>
<evidence type="ECO:0000256" key="4">
    <source>
        <dbReference type="SAM" id="MobiDB-lite"/>
    </source>
</evidence>
<dbReference type="Gene3D" id="3.40.190.10">
    <property type="entry name" value="Periplasmic binding protein-like II"/>
    <property type="match status" value="1"/>
</dbReference>
<dbReference type="Gene3D" id="3.10.105.10">
    <property type="entry name" value="Dipeptide-binding Protein, Domain 3"/>
    <property type="match status" value="1"/>
</dbReference>
<keyword evidence="3 5" id="KW-0732">Signal</keyword>
<accession>A0A1G6GDY1</accession>
<dbReference type="AlphaFoldDB" id="A0A1G6GDY1"/>
<dbReference type="EMBL" id="FMYF01000001">
    <property type="protein sequence ID" value="SDB80208.1"/>
    <property type="molecule type" value="Genomic_DNA"/>
</dbReference>
<proteinExistence type="inferred from homology"/>
<feature type="chain" id="PRO_5038639053" evidence="5">
    <location>
        <begin position="16"/>
        <end position="567"/>
    </location>
</feature>